<organism evidence="1 2">
    <name type="scientific">Komagataeibacter saccharivorans</name>
    <dbReference type="NCBI Taxonomy" id="265959"/>
    <lineage>
        <taxon>Bacteria</taxon>
        <taxon>Pseudomonadati</taxon>
        <taxon>Pseudomonadota</taxon>
        <taxon>Alphaproteobacteria</taxon>
        <taxon>Acetobacterales</taxon>
        <taxon>Acetobacteraceae</taxon>
        <taxon>Komagataeibacter</taxon>
    </lineage>
</organism>
<protein>
    <submittedName>
        <fullName evidence="1">Uncharacterized protein</fullName>
    </submittedName>
</protein>
<dbReference type="AlphaFoldDB" id="A0A347WC20"/>
<gene>
    <name evidence="1" type="ORF">CD178_01646</name>
</gene>
<dbReference type="EMBL" id="CP023036">
    <property type="protein sequence ID" value="AXY22413.1"/>
    <property type="molecule type" value="Genomic_DNA"/>
</dbReference>
<proteinExistence type="predicted"/>
<reference evidence="1 2" key="1">
    <citation type="submission" date="2017-08" db="EMBL/GenBank/DDBJ databases">
        <title>Complete genome sequence of Gluconacetobacter saccharivorans CV1 isolated from Fermented Vinegar.</title>
        <authorList>
            <person name="Kim S.-Y."/>
        </authorList>
    </citation>
    <scope>NUCLEOTIDE SEQUENCE [LARGE SCALE GENOMIC DNA]</scope>
    <source>
        <strain evidence="1 2">CV1</strain>
    </source>
</reference>
<name>A0A347WC20_9PROT</name>
<sequence length="48" mass="5494">MHRLTLAGTGIAQLSMFQVQEDFAVEKLVHVLERLEVAPFVRTDLRVE</sequence>
<evidence type="ECO:0000313" key="1">
    <source>
        <dbReference type="EMBL" id="AXY22413.1"/>
    </source>
</evidence>
<dbReference type="Proteomes" id="UP000264120">
    <property type="component" value="Chromosome"/>
</dbReference>
<keyword evidence="2" id="KW-1185">Reference proteome</keyword>
<accession>A0A347WC20</accession>
<evidence type="ECO:0000313" key="2">
    <source>
        <dbReference type="Proteomes" id="UP000264120"/>
    </source>
</evidence>
<dbReference type="Gene3D" id="3.40.190.10">
    <property type="entry name" value="Periplasmic binding protein-like II"/>
    <property type="match status" value="1"/>
</dbReference>
<dbReference type="KEGG" id="ksc:CD178_01646"/>